<dbReference type="GO" id="GO:0060070">
    <property type="term" value="P:canonical Wnt signaling pathway"/>
    <property type="evidence" value="ECO:0007669"/>
    <property type="project" value="TreeGrafter"/>
</dbReference>
<proteinExistence type="inferred from homology"/>
<evidence type="ECO:0000256" key="10">
    <source>
        <dbReference type="ARBA" id="ARBA00023157"/>
    </source>
</evidence>
<keyword evidence="6 14" id="KW-0812">Transmembrane</keyword>
<keyword evidence="10 13" id="KW-1015">Disulfide bond</keyword>
<evidence type="ECO:0000313" key="18">
    <source>
        <dbReference type="EMBL" id="GAU93634.1"/>
    </source>
</evidence>
<comment type="caution">
    <text evidence="13">Lacks conserved residue(s) required for the propagation of feature annotation.</text>
</comment>
<evidence type="ECO:0000256" key="4">
    <source>
        <dbReference type="ARBA" id="ARBA00022475"/>
    </source>
</evidence>
<feature type="transmembrane region" description="Helical" evidence="14">
    <location>
        <begin position="438"/>
        <end position="462"/>
    </location>
</feature>
<dbReference type="OrthoDB" id="10053709at2759"/>
<feature type="transmembrane region" description="Helical" evidence="14">
    <location>
        <begin position="364"/>
        <end position="385"/>
    </location>
</feature>
<feature type="signal peptide" evidence="15">
    <location>
        <begin position="1"/>
        <end position="23"/>
    </location>
</feature>
<dbReference type="InterPro" id="IPR000539">
    <property type="entry name" value="Frizzled/Smoothened_7TM"/>
</dbReference>
<dbReference type="Proteomes" id="UP000186922">
    <property type="component" value="Unassembled WGS sequence"/>
</dbReference>
<reference evidence="18 19" key="1">
    <citation type="journal article" date="2016" name="Nat. Commun.">
        <title>Extremotolerant tardigrade genome and improved radiotolerance of human cultured cells by tardigrade-unique protein.</title>
        <authorList>
            <person name="Hashimoto T."/>
            <person name="Horikawa D.D."/>
            <person name="Saito Y."/>
            <person name="Kuwahara H."/>
            <person name="Kozuka-Hata H."/>
            <person name="Shin-I T."/>
            <person name="Minakuchi Y."/>
            <person name="Ohishi K."/>
            <person name="Motoyama A."/>
            <person name="Aizu T."/>
            <person name="Enomoto A."/>
            <person name="Kondo K."/>
            <person name="Tanaka S."/>
            <person name="Hara Y."/>
            <person name="Koshikawa S."/>
            <person name="Sagara H."/>
            <person name="Miura T."/>
            <person name="Yokobori S."/>
            <person name="Miyagawa K."/>
            <person name="Suzuki Y."/>
            <person name="Kubo T."/>
            <person name="Oyama M."/>
            <person name="Kohara Y."/>
            <person name="Fujiyama A."/>
            <person name="Arakawa K."/>
            <person name="Katayama T."/>
            <person name="Toyoda A."/>
            <person name="Kunieda T."/>
        </authorList>
    </citation>
    <scope>NUCLEOTIDE SEQUENCE [LARGE SCALE GENOMIC DNA]</scope>
    <source>
        <strain evidence="18 19">YOKOZUNA-1</strain>
    </source>
</reference>
<evidence type="ECO:0000256" key="12">
    <source>
        <dbReference type="ARBA" id="ARBA00023180"/>
    </source>
</evidence>
<evidence type="ECO:0000256" key="14">
    <source>
        <dbReference type="SAM" id="Phobius"/>
    </source>
</evidence>
<dbReference type="GO" id="GO:0042813">
    <property type="term" value="F:Wnt receptor activity"/>
    <property type="evidence" value="ECO:0007669"/>
    <property type="project" value="TreeGrafter"/>
</dbReference>
<dbReference type="InterPro" id="IPR020067">
    <property type="entry name" value="Frizzled_dom"/>
</dbReference>
<evidence type="ECO:0000256" key="1">
    <source>
        <dbReference type="ARBA" id="ARBA00004651"/>
    </source>
</evidence>
<dbReference type="GO" id="GO:0017147">
    <property type="term" value="F:Wnt-protein binding"/>
    <property type="evidence" value="ECO:0007669"/>
    <property type="project" value="TreeGrafter"/>
</dbReference>
<dbReference type="Gene3D" id="1.20.1070.10">
    <property type="entry name" value="Rhodopsin 7-helix transmembrane proteins"/>
    <property type="match status" value="1"/>
</dbReference>
<feature type="transmembrane region" description="Helical" evidence="14">
    <location>
        <begin position="261"/>
        <end position="287"/>
    </location>
</feature>
<protein>
    <recommendedName>
        <fullName evidence="20">Frizzled-4</fullName>
    </recommendedName>
</protein>
<keyword evidence="19" id="KW-1185">Reference proteome</keyword>
<evidence type="ECO:0000256" key="9">
    <source>
        <dbReference type="ARBA" id="ARBA00023136"/>
    </source>
</evidence>
<dbReference type="EMBL" id="BDGG01000002">
    <property type="protein sequence ID" value="GAU93634.1"/>
    <property type="molecule type" value="Genomic_DNA"/>
</dbReference>
<comment type="caution">
    <text evidence="18">The sequence shown here is derived from an EMBL/GenBank/DDBJ whole genome shotgun (WGS) entry which is preliminary data.</text>
</comment>
<gene>
    <name evidence="18" type="primary">RvY_05544-1</name>
    <name evidence="18" type="synonym">RvY_05544.1</name>
    <name evidence="18" type="ORF">RvY_05544</name>
</gene>
<dbReference type="PRINTS" id="PR00489">
    <property type="entry name" value="FRIZZLED"/>
</dbReference>
<dbReference type="InterPro" id="IPR015526">
    <property type="entry name" value="Frizzled/SFRP"/>
</dbReference>
<dbReference type="Gene3D" id="1.10.2000.10">
    <property type="entry name" value="Frizzled cysteine-rich domain"/>
    <property type="match status" value="1"/>
</dbReference>
<dbReference type="PANTHER" id="PTHR11309:SF47">
    <property type="entry name" value="FRIZZLED"/>
    <property type="match status" value="1"/>
</dbReference>
<accession>A0A1D1UVD4</accession>
<dbReference type="PANTHER" id="PTHR11309">
    <property type="entry name" value="FRIZZLED"/>
    <property type="match status" value="1"/>
</dbReference>
<feature type="disulfide bond" evidence="13">
    <location>
        <begin position="142"/>
        <end position="166"/>
    </location>
</feature>
<dbReference type="GO" id="GO:0005886">
    <property type="term" value="C:plasma membrane"/>
    <property type="evidence" value="ECO:0007669"/>
    <property type="project" value="UniProtKB-SubCell"/>
</dbReference>
<keyword evidence="11" id="KW-0675">Receptor</keyword>
<keyword evidence="8 14" id="KW-1133">Transmembrane helix</keyword>
<sequence>MDIMLKTAFVQLALLCLIRQSLSRGAAQDQSADFDGDLEIQPHLVEGSEYNYKDNFMKNEERQNGKCVPVGIPLCQDLPYNMSIMPNILGHHSQEEAGLEVHQFFPLVKVNCSPHLQVFLCSVYAPVCTIMDHPIPPCRELCEAARAGCEKLIVKFGFTWPAHFECSKFPTQKIGKLCVTKENTTATTNKYSTTDQNIPSTVLDQSMSDNSMEQSSSSFACPPHLAIIDDEYSVKTGGKVVPRCGLPCDGEQAFYKESDIWFARSIVGLWAAFSAALTLFTLVTFLIDRQRFPYPERPVIHMALASLIMAVVYIVGYFNKNEVTCAEGTWRDPLDGSPMMLIAQGFNHSRLCTFLSMTLYFSQLALSLWWVNLTIAWFLSTGLHWASEAIEERSHYFLLSGWALPAAMAIGMLFQGGVTADILTGVCYIGLWDLKVSLLWVLCPLGACLGLGVLMLLGGFIAMFKLRTYLQKANNQCPKHDTYVLRILVFAVVYVVPMVAVIGSLAYEQHNFDKWMVTWQEHSCNTFKPMTCPSQSPEYRNGELALEKPSFWIVVMKYLAYLTVPLTALVWIFSRKTAQSWSKFYTKACKCGTGYDQPAHQYQAQYQSQL</sequence>
<dbReference type="SMART" id="SM00063">
    <property type="entry name" value="FRI"/>
    <property type="match status" value="1"/>
</dbReference>
<evidence type="ECO:0000313" key="19">
    <source>
        <dbReference type="Proteomes" id="UP000186922"/>
    </source>
</evidence>
<feature type="disulfide bond" evidence="13">
    <location>
        <begin position="67"/>
        <end position="128"/>
    </location>
</feature>
<evidence type="ECO:0000256" key="7">
    <source>
        <dbReference type="ARBA" id="ARBA00022729"/>
    </source>
</evidence>
<dbReference type="SMART" id="SM01330">
    <property type="entry name" value="Frizzled"/>
    <property type="match status" value="1"/>
</dbReference>
<feature type="chain" id="PRO_5008897672" description="Frizzled-4" evidence="15">
    <location>
        <begin position="24"/>
        <end position="610"/>
    </location>
</feature>
<evidence type="ECO:0000259" key="17">
    <source>
        <dbReference type="PROSITE" id="PS50261"/>
    </source>
</evidence>
<feature type="transmembrane region" description="Helical" evidence="14">
    <location>
        <begin position="483"/>
        <end position="507"/>
    </location>
</feature>
<dbReference type="Pfam" id="PF01392">
    <property type="entry name" value="Fz"/>
    <property type="match status" value="1"/>
</dbReference>
<keyword evidence="5" id="KW-0879">Wnt signaling pathway</keyword>
<dbReference type="GO" id="GO:0035567">
    <property type="term" value="P:non-canonical Wnt signaling pathway"/>
    <property type="evidence" value="ECO:0007669"/>
    <property type="project" value="TreeGrafter"/>
</dbReference>
<feature type="transmembrane region" description="Helical" evidence="14">
    <location>
        <begin position="397"/>
        <end position="418"/>
    </location>
</feature>
<evidence type="ECO:0000256" key="2">
    <source>
        <dbReference type="ARBA" id="ARBA00008077"/>
    </source>
</evidence>
<keyword evidence="12" id="KW-0325">Glycoprotein</keyword>
<evidence type="ECO:0000256" key="8">
    <source>
        <dbReference type="ARBA" id="ARBA00022989"/>
    </source>
</evidence>
<evidence type="ECO:0000259" key="16">
    <source>
        <dbReference type="PROSITE" id="PS50038"/>
    </source>
</evidence>
<dbReference type="PROSITE" id="PS50261">
    <property type="entry name" value="G_PROTEIN_RECEP_F2_4"/>
    <property type="match status" value="1"/>
</dbReference>
<dbReference type="SUPFAM" id="SSF63501">
    <property type="entry name" value="Frizzled cysteine-rich domain"/>
    <property type="match status" value="1"/>
</dbReference>
<keyword evidence="7 15" id="KW-0732">Signal</keyword>
<dbReference type="PROSITE" id="PS50038">
    <property type="entry name" value="FZ"/>
    <property type="match status" value="1"/>
</dbReference>
<evidence type="ECO:0000256" key="13">
    <source>
        <dbReference type="PROSITE-ProRule" id="PRU00090"/>
    </source>
</evidence>
<dbReference type="AlphaFoldDB" id="A0A1D1UVD4"/>
<feature type="disulfide bond" evidence="13">
    <location>
        <begin position="75"/>
        <end position="121"/>
    </location>
</feature>
<feature type="domain" description="G-protein coupled receptors family 2 profile 2" evidence="17">
    <location>
        <begin position="263"/>
        <end position="501"/>
    </location>
</feature>
<evidence type="ECO:0008006" key="20">
    <source>
        <dbReference type="Google" id="ProtNLM"/>
    </source>
</evidence>
<keyword evidence="9 14" id="KW-0472">Membrane</keyword>
<evidence type="ECO:0000256" key="11">
    <source>
        <dbReference type="ARBA" id="ARBA00023170"/>
    </source>
</evidence>
<evidence type="ECO:0000256" key="5">
    <source>
        <dbReference type="ARBA" id="ARBA00022687"/>
    </source>
</evidence>
<dbReference type="InterPro" id="IPR036790">
    <property type="entry name" value="Frizzled_dom_sf"/>
</dbReference>
<feature type="transmembrane region" description="Helical" evidence="14">
    <location>
        <begin position="299"/>
        <end position="318"/>
    </location>
</feature>
<evidence type="ECO:0000256" key="15">
    <source>
        <dbReference type="SAM" id="SignalP"/>
    </source>
</evidence>
<dbReference type="FunFam" id="1.10.2000.10:FF:000016">
    <property type="entry name" value="Frizzled"/>
    <property type="match status" value="1"/>
</dbReference>
<keyword evidence="3" id="KW-0217">Developmental protein</keyword>
<feature type="transmembrane region" description="Helical" evidence="14">
    <location>
        <begin position="551"/>
        <end position="573"/>
    </location>
</feature>
<comment type="subcellular location">
    <subcellularLocation>
        <location evidence="1">Cell membrane</location>
        <topology evidence="1">Multi-pass membrane protein</topology>
    </subcellularLocation>
</comment>
<organism evidence="18 19">
    <name type="scientific">Ramazzottius varieornatus</name>
    <name type="common">Water bear</name>
    <name type="synonym">Tardigrade</name>
    <dbReference type="NCBI Taxonomy" id="947166"/>
    <lineage>
        <taxon>Eukaryota</taxon>
        <taxon>Metazoa</taxon>
        <taxon>Ecdysozoa</taxon>
        <taxon>Tardigrada</taxon>
        <taxon>Eutardigrada</taxon>
        <taxon>Parachela</taxon>
        <taxon>Hypsibioidea</taxon>
        <taxon>Ramazzottiidae</taxon>
        <taxon>Ramazzottius</taxon>
    </lineage>
</organism>
<dbReference type="Pfam" id="PF01534">
    <property type="entry name" value="Frizzled"/>
    <property type="match status" value="1"/>
</dbReference>
<evidence type="ECO:0000256" key="3">
    <source>
        <dbReference type="ARBA" id="ARBA00022473"/>
    </source>
</evidence>
<comment type="similarity">
    <text evidence="2">Belongs to the G-protein coupled receptor Fz/Smo family.</text>
</comment>
<keyword evidence="4" id="KW-1003">Cell membrane</keyword>
<feature type="domain" description="FZ" evidence="16">
    <location>
        <begin position="62"/>
        <end position="181"/>
    </location>
</feature>
<evidence type="ECO:0000256" key="6">
    <source>
        <dbReference type="ARBA" id="ARBA00022692"/>
    </source>
</evidence>
<name>A0A1D1UVD4_RAMVA</name>
<dbReference type="STRING" id="947166.A0A1D1UVD4"/>
<dbReference type="InterPro" id="IPR017981">
    <property type="entry name" value="GPCR_2-like_7TM"/>
</dbReference>